<keyword evidence="2" id="KW-1133">Transmembrane helix</keyword>
<evidence type="ECO:0000256" key="1">
    <source>
        <dbReference type="SAM" id="Coils"/>
    </source>
</evidence>
<keyword evidence="4" id="KW-1185">Reference proteome</keyword>
<feature type="transmembrane region" description="Helical" evidence="2">
    <location>
        <begin position="123"/>
        <end position="144"/>
    </location>
</feature>
<sequence length="489" mass="54618">MNNKIRYPLLSLSVLFILIYAFIPSSRQYFSYFVVLGFAVLTIYLTWDGIEKIKALKSQFAINRNTYKTVIQEEIEQEIINVYKRHPTKYEQINKAALIDSVTNSHLQDWEKNKRYYQSLPNFLLSIGLFGTFLGITLNLLLISGNLGGEVDIQTILPNIVNSMGVAFGSSLFALACSIFLVKFYPVSELEIEKENLIISIEHSIDNEFLLNSQTTSKIDQLITSINNYSDSLKSFLSGLDQNTKKFATAITEATDKINTSANNFQTIVNQSSQTMQTGANVLSNATANIANLTTKFVDISSSLLTSSQSFEKSISSLEKYGDSLENLSDSLINNSQQIQQLAQNNTDNIKSLSNRLISNSNDVKNLIQNNQQNLTTVTDRLLQNVNSISTSTQTFNNNVNQIVTSLNQHSLQVGEYNTNLQQLAGLINNATQSSNNNIPQLASMLGNQVNQLQTTANQLNQNSQMLQQINSNLSVLLTNFQQFQQSQN</sequence>
<dbReference type="EMBL" id="JADEWB010000056">
    <property type="protein sequence ID" value="MBE9236677.1"/>
    <property type="molecule type" value="Genomic_DNA"/>
</dbReference>
<dbReference type="Gene3D" id="1.10.287.950">
    <property type="entry name" value="Methyl-accepting chemotaxis protein"/>
    <property type="match status" value="1"/>
</dbReference>
<keyword evidence="1" id="KW-0175">Coiled coil</keyword>
<keyword evidence="2" id="KW-0472">Membrane</keyword>
<evidence type="ECO:0008006" key="5">
    <source>
        <dbReference type="Google" id="ProtNLM"/>
    </source>
</evidence>
<keyword evidence="2" id="KW-0812">Transmembrane</keyword>
<evidence type="ECO:0000313" key="4">
    <source>
        <dbReference type="Proteomes" id="UP000606776"/>
    </source>
</evidence>
<evidence type="ECO:0000313" key="3">
    <source>
        <dbReference type="EMBL" id="MBE9236677.1"/>
    </source>
</evidence>
<feature type="transmembrane region" description="Helical" evidence="2">
    <location>
        <begin position="164"/>
        <end position="185"/>
    </location>
</feature>
<protein>
    <recommendedName>
        <fullName evidence="5">MotA/TolQ/ExbB proton channel domain-containing protein</fullName>
    </recommendedName>
</protein>
<reference evidence="3 4" key="1">
    <citation type="submission" date="2020-10" db="EMBL/GenBank/DDBJ databases">
        <authorList>
            <person name="Castelo-Branco R."/>
            <person name="Eusebio N."/>
            <person name="Adriana R."/>
            <person name="Vieira A."/>
            <person name="Brugerolle De Fraissinette N."/>
            <person name="Rezende De Castro R."/>
            <person name="Schneider M.P."/>
            <person name="Vasconcelos V."/>
            <person name="Leao P.N."/>
        </authorList>
    </citation>
    <scope>NUCLEOTIDE SEQUENCE [LARGE SCALE GENOMIC DNA]</scope>
    <source>
        <strain evidence="3 4">LEGE 00250</strain>
    </source>
</reference>
<dbReference type="RefSeq" id="WP_193942815.1">
    <property type="nucleotide sequence ID" value="NZ_JADEWB010000056.1"/>
</dbReference>
<accession>A0ABR9VDV9</accession>
<feature type="transmembrane region" description="Helical" evidence="2">
    <location>
        <begin position="7"/>
        <end position="23"/>
    </location>
</feature>
<feature type="transmembrane region" description="Helical" evidence="2">
    <location>
        <begin position="29"/>
        <end position="47"/>
    </location>
</feature>
<gene>
    <name evidence="3" type="ORF">IQ227_11730</name>
</gene>
<proteinExistence type="predicted"/>
<dbReference type="SUPFAM" id="SSF58104">
    <property type="entry name" value="Methyl-accepting chemotaxis protein (MCP) signaling domain"/>
    <property type="match status" value="1"/>
</dbReference>
<name>A0ABR9VDV9_9CYAN</name>
<feature type="coiled-coil region" evidence="1">
    <location>
        <begin position="443"/>
        <end position="470"/>
    </location>
</feature>
<comment type="caution">
    <text evidence="3">The sequence shown here is derived from an EMBL/GenBank/DDBJ whole genome shotgun (WGS) entry which is preliminary data.</text>
</comment>
<dbReference type="Proteomes" id="UP000606776">
    <property type="component" value="Unassembled WGS sequence"/>
</dbReference>
<evidence type="ECO:0000256" key="2">
    <source>
        <dbReference type="SAM" id="Phobius"/>
    </source>
</evidence>
<organism evidence="3 4">
    <name type="scientific">Sphaerospermopsis aphanizomenoides LEGE 00250</name>
    <dbReference type="NCBI Taxonomy" id="2777972"/>
    <lineage>
        <taxon>Bacteria</taxon>
        <taxon>Bacillati</taxon>
        <taxon>Cyanobacteriota</taxon>
        <taxon>Cyanophyceae</taxon>
        <taxon>Nostocales</taxon>
        <taxon>Aphanizomenonaceae</taxon>
        <taxon>Sphaerospermopsis</taxon>
        <taxon>Sphaerospermopsis aphanizomenoides</taxon>
    </lineage>
</organism>